<dbReference type="GO" id="GO:0019239">
    <property type="term" value="F:deaminase activity"/>
    <property type="evidence" value="ECO:0007669"/>
    <property type="project" value="TreeGrafter"/>
</dbReference>
<dbReference type="PANTHER" id="PTHR11803:SF39">
    <property type="entry name" value="2-IMINOBUTANOATE_2-IMINOPROPANOATE DEAMINASE"/>
    <property type="match status" value="1"/>
</dbReference>
<dbReference type="FunFam" id="3.30.1330.40:FF:000001">
    <property type="entry name" value="L-PSP family endoribonuclease"/>
    <property type="match status" value="1"/>
</dbReference>
<organism evidence="2 3">
    <name type="scientific">Streptomyces rubrogriseus</name>
    <dbReference type="NCBI Taxonomy" id="194673"/>
    <lineage>
        <taxon>Bacteria</taxon>
        <taxon>Bacillati</taxon>
        <taxon>Actinomycetota</taxon>
        <taxon>Actinomycetes</taxon>
        <taxon>Kitasatosporales</taxon>
        <taxon>Streptomycetaceae</taxon>
        <taxon>Streptomyces</taxon>
        <taxon>Streptomyces violaceoruber group</taxon>
    </lineage>
</organism>
<evidence type="ECO:0000256" key="1">
    <source>
        <dbReference type="ARBA" id="ARBA00010552"/>
    </source>
</evidence>
<dbReference type="PANTHER" id="PTHR11803">
    <property type="entry name" value="2-IMINOBUTANOATE/2-IMINOPROPANOATE DEAMINASE RIDA"/>
    <property type="match status" value="1"/>
</dbReference>
<dbReference type="SUPFAM" id="SSF55298">
    <property type="entry name" value="YjgF-like"/>
    <property type="match status" value="1"/>
</dbReference>
<dbReference type="InterPro" id="IPR006056">
    <property type="entry name" value="RidA"/>
</dbReference>
<comment type="caution">
    <text evidence="2">The sequence shown here is derived from an EMBL/GenBank/DDBJ whole genome shotgun (WGS) entry which is preliminary data.</text>
</comment>
<dbReference type="EMBL" id="JAAGMQ010000411">
    <property type="protein sequence ID" value="NEC34338.1"/>
    <property type="molecule type" value="Genomic_DNA"/>
</dbReference>
<protein>
    <submittedName>
        <fullName evidence="2">RidA family protein</fullName>
    </submittedName>
</protein>
<reference evidence="2 3" key="1">
    <citation type="submission" date="2020-01" db="EMBL/GenBank/DDBJ databases">
        <title>Insect and environment-associated Actinomycetes.</title>
        <authorList>
            <person name="Currrie C."/>
            <person name="Chevrette M."/>
            <person name="Carlson C."/>
            <person name="Stubbendieck R."/>
            <person name="Wendt-Pienkowski E."/>
        </authorList>
    </citation>
    <scope>NUCLEOTIDE SEQUENCE [LARGE SCALE GENOMIC DNA]</scope>
    <source>
        <strain evidence="2 3">SID7739</strain>
    </source>
</reference>
<proteinExistence type="inferred from homology"/>
<dbReference type="CDD" id="cd00448">
    <property type="entry name" value="YjgF_YER057c_UK114_family"/>
    <property type="match status" value="1"/>
</dbReference>
<dbReference type="AlphaFoldDB" id="A0A6G3TDF3"/>
<evidence type="ECO:0000313" key="2">
    <source>
        <dbReference type="EMBL" id="NEC34338.1"/>
    </source>
</evidence>
<sequence>MSTPDAPAAIGPYSQGVSAGHLVFVSGQLPIDPTTGEIPSDAAIEEQTRRAARSVQAVLKADRLTLKHVVSTTVYLADLDDFDRFNTAYAEFFGSSVPPARATVEVARLPRDAKVEISAIAVR</sequence>
<comment type="similarity">
    <text evidence="1">Belongs to the RutC family.</text>
</comment>
<gene>
    <name evidence="2" type="ORF">G3I66_14275</name>
</gene>
<dbReference type="InterPro" id="IPR035959">
    <property type="entry name" value="RutC-like_sf"/>
</dbReference>
<evidence type="ECO:0000313" key="3">
    <source>
        <dbReference type="Proteomes" id="UP000475666"/>
    </source>
</evidence>
<name>A0A6G3TDF3_9ACTN</name>
<dbReference type="NCBIfam" id="TIGR00004">
    <property type="entry name" value="Rid family detoxifying hydrolase"/>
    <property type="match status" value="1"/>
</dbReference>
<accession>A0A6G3TDF3</accession>
<dbReference type="InterPro" id="IPR006175">
    <property type="entry name" value="YjgF/YER057c/UK114"/>
</dbReference>
<dbReference type="GO" id="GO:0005829">
    <property type="term" value="C:cytosol"/>
    <property type="evidence" value="ECO:0007669"/>
    <property type="project" value="TreeGrafter"/>
</dbReference>
<dbReference type="InterPro" id="IPR019897">
    <property type="entry name" value="RidA_CS"/>
</dbReference>
<dbReference type="Pfam" id="PF01042">
    <property type="entry name" value="Ribonuc_L-PSP"/>
    <property type="match status" value="1"/>
</dbReference>
<dbReference type="Proteomes" id="UP000475666">
    <property type="component" value="Unassembled WGS sequence"/>
</dbReference>
<dbReference type="Gene3D" id="3.30.1330.40">
    <property type="entry name" value="RutC-like"/>
    <property type="match status" value="1"/>
</dbReference>
<dbReference type="PROSITE" id="PS01094">
    <property type="entry name" value="UPF0076"/>
    <property type="match status" value="1"/>
</dbReference>